<dbReference type="InterPro" id="IPR015510">
    <property type="entry name" value="PGRP"/>
</dbReference>
<dbReference type="SMART" id="SM00701">
    <property type="entry name" value="PGRP"/>
    <property type="match status" value="1"/>
</dbReference>
<dbReference type="InterPro" id="IPR002502">
    <property type="entry name" value="Amidase_domain"/>
</dbReference>
<dbReference type="AlphaFoldDB" id="A0A2H0W511"/>
<feature type="domain" description="N-acetylmuramoyl-L-alanine amidase" evidence="2">
    <location>
        <begin position="8"/>
        <end position="145"/>
    </location>
</feature>
<comment type="similarity">
    <text evidence="1">Belongs to the N-acetylmuramoyl-L-alanine amidase 2 family.</text>
</comment>
<evidence type="ECO:0000259" key="3">
    <source>
        <dbReference type="SMART" id="SM00701"/>
    </source>
</evidence>
<evidence type="ECO:0000259" key="2">
    <source>
        <dbReference type="SMART" id="SM00644"/>
    </source>
</evidence>
<dbReference type="EMBL" id="PEZY01000004">
    <property type="protein sequence ID" value="PIS06436.1"/>
    <property type="molecule type" value="Genomic_DNA"/>
</dbReference>
<dbReference type="PANTHER" id="PTHR11022:SF41">
    <property type="entry name" value="PEPTIDOGLYCAN-RECOGNITION PROTEIN LC-RELATED"/>
    <property type="match status" value="1"/>
</dbReference>
<dbReference type="PANTHER" id="PTHR11022">
    <property type="entry name" value="PEPTIDOGLYCAN RECOGNITION PROTEIN"/>
    <property type="match status" value="1"/>
</dbReference>
<dbReference type="InterPro" id="IPR006619">
    <property type="entry name" value="PGRP_domain_met/bac"/>
</dbReference>
<gene>
    <name evidence="4" type="ORF">COT80_00645</name>
</gene>
<dbReference type="GO" id="GO:0008745">
    <property type="term" value="F:N-acetylmuramoyl-L-alanine amidase activity"/>
    <property type="evidence" value="ECO:0007669"/>
    <property type="project" value="InterPro"/>
</dbReference>
<accession>A0A2H0W511</accession>
<dbReference type="SUPFAM" id="SSF55846">
    <property type="entry name" value="N-acetylmuramoyl-L-alanine amidase-like"/>
    <property type="match status" value="1"/>
</dbReference>
<feature type="domain" description="Peptidoglycan recognition protein family" evidence="3">
    <location>
        <begin position="5"/>
        <end position="137"/>
    </location>
</feature>
<name>A0A2H0W511_9BACT</name>
<dbReference type="InterPro" id="IPR036505">
    <property type="entry name" value="Amidase/PGRP_sf"/>
</dbReference>
<evidence type="ECO:0000313" key="5">
    <source>
        <dbReference type="Proteomes" id="UP000229056"/>
    </source>
</evidence>
<dbReference type="Proteomes" id="UP000229056">
    <property type="component" value="Unassembled WGS sequence"/>
</dbReference>
<evidence type="ECO:0000256" key="1">
    <source>
        <dbReference type="ARBA" id="ARBA00007553"/>
    </source>
</evidence>
<reference evidence="5" key="1">
    <citation type="submission" date="2017-09" db="EMBL/GenBank/DDBJ databases">
        <title>Depth-based differentiation of microbial function through sediment-hosted aquifers and enrichment of novel symbionts in the deep terrestrial subsurface.</title>
        <authorList>
            <person name="Probst A.J."/>
            <person name="Ladd B."/>
            <person name="Jarett J.K."/>
            <person name="Geller-Mcgrath D.E."/>
            <person name="Sieber C.M.K."/>
            <person name="Emerson J.B."/>
            <person name="Anantharaman K."/>
            <person name="Thomas B.C."/>
            <person name="Malmstrom R."/>
            <person name="Stieglmeier M."/>
            <person name="Klingl A."/>
            <person name="Woyke T."/>
            <person name="Ryan C.M."/>
            <person name="Banfield J.F."/>
        </authorList>
    </citation>
    <scope>NUCLEOTIDE SEQUENCE [LARGE SCALE GENOMIC DNA]</scope>
</reference>
<evidence type="ECO:0000313" key="4">
    <source>
        <dbReference type="EMBL" id="PIS06436.1"/>
    </source>
</evidence>
<dbReference type="GO" id="GO:0009253">
    <property type="term" value="P:peptidoglycan catabolic process"/>
    <property type="evidence" value="ECO:0007669"/>
    <property type="project" value="InterPro"/>
</dbReference>
<comment type="caution">
    <text evidence="4">The sequence shown here is derived from an EMBL/GenBank/DDBJ whole genome shotgun (WGS) entry which is preliminary data.</text>
</comment>
<protein>
    <recommendedName>
        <fullName evidence="6">N-acetylmuramoyl-L-alanine amidase</fullName>
    </recommendedName>
</protein>
<dbReference type="SMART" id="SM00644">
    <property type="entry name" value="Ami_2"/>
    <property type="match status" value="1"/>
</dbReference>
<dbReference type="Pfam" id="PF01510">
    <property type="entry name" value="Amidase_2"/>
    <property type="match status" value="1"/>
</dbReference>
<dbReference type="Gene3D" id="3.40.80.10">
    <property type="entry name" value="Peptidoglycan recognition protein-like"/>
    <property type="match status" value="1"/>
</dbReference>
<proteinExistence type="inferred from homology"/>
<dbReference type="CDD" id="cd06583">
    <property type="entry name" value="PGRP"/>
    <property type="match status" value="1"/>
</dbReference>
<organism evidence="4 5">
    <name type="scientific">Candidatus Buchananbacteria bacterium CG10_big_fil_rev_8_21_14_0_10_33_19</name>
    <dbReference type="NCBI Taxonomy" id="1974525"/>
    <lineage>
        <taxon>Bacteria</taxon>
        <taxon>Candidatus Buchananiibacteriota</taxon>
    </lineage>
</organism>
<sequence length="164" mass="19083">MHLNSVIVTVEDKTLLELEKVEYLIIHHSQRNNDWPAFVRFRHLYLRGWKDIGYHWLIGNTRPFTVNGKVYPGRLEQFQGAHALGYNDNSLGVCLIGDFDKIVPSNKQLHALFRLLLLKMSQYNIPVENVLGHRELFGVVKTCPGENIDMRIIREYLLKAKELT</sequence>
<evidence type="ECO:0008006" key="6">
    <source>
        <dbReference type="Google" id="ProtNLM"/>
    </source>
</evidence>
<dbReference type="GO" id="GO:0008270">
    <property type="term" value="F:zinc ion binding"/>
    <property type="evidence" value="ECO:0007669"/>
    <property type="project" value="InterPro"/>
</dbReference>